<dbReference type="InterPro" id="IPR036844">
    <property type="entry name" value="Hint_dom_sf"/>
</dbReference>
<dbReference type="InterPro" id="IPR050557">
    <property type="entry name" value="RTX_toxin/Mannuronan_C5-epim"/>
</dbReference>
<feature type="compositionally biased region" description="Gly residues" evidence="3">
    <location>
        <begin position="454"/>
        <end position="467"/>
    </location>
</feature>
<dbReference type="PROSITE" id="PS00330">
    <property type="entry name" value="HEMOLYSIN_CALCIUM"/>
    <property type="match status" value="3"/>
</dbReference>
<gene>
    <name evidence="5" type="primary">cya_2</name>
    <name evidence="5" type="ORF">TM5383_00660</name>
</gene>
<dbReference type="GO" id="GO:0005509">
    <property type="term" value="F:calcium ion binding"/>
    <property type="evidence" value="ECO:0007669"/>
    <property type="project" value="InterPro"/>
</dbReference>
<dbReference type="Proteomes" id="UP000051681">
    <property type="component" value="Unassembled WGS sequence"/>
</dbReference>
<dbReference type="InterPro" id="IPR001343">
    <property type="entry name" value="Hemolysn_Ca-bd"/>
</dbReference>
<evidence type="ECO:0000313" key="5">
    <source>
        <dbReference type="EMBL" id="CUH83470.1"/>
    </source>
</evidence>
<dbReference type="SUPFAM" id="SSF51294">
    <property type="entry name" value="Hedgehog/intein (Hint) domain"/>
    <property type="match status" value="1"/>
</dbReference>
<dbReference type="PANTHER" id="PTHR38340:SF1">
    <property type="entry name" value="S-LAYER PROTEIN"/>
    <property type="match status" value="1"/>
</dbReference>
<dbReference type="GO" id="GO:0005576">
    <property type="term" value="C:extracellular region"/>
    <property type="evidence" value="ECO:0007669"/>
    <property type="project" value="UniProtKB-SubCell"/>
</dbReference>
<dbReference type="STRING" id="340021.TM5383_00660"/>
<dbReference type="InterPro" id="IPR003587">
    <property type="entry name" value="Hint_dom_N"/>
</dbReference>
<dbReference type="InterPro" id="IPR006141">
    <property type="entry name" value="Intein_N"/>
</dbReference>
<keyword evidence="2" id="KW-0964">Secreted</keyword>
<dbReference type="Gene3D" id="2.150.10.10">
    <property type="entry name" value="Serralysin-like metalloprotease, C-terminal"/>
    <property type="match status" value="2"/>
</dbReference>
<dbReference type="AlphaFoldDB" id="A0A0P1GMP2"/>
<evidence type="ECO:0000256" key="3">
    <source>
        <dbReference type="SAM" id="MobiDB-lite"/>
    </source>
</evidence>
<comment type="subcellular location">
    <subcellularLocation>
        <location evidence="1">Secreted</location>
    </subcellularLocation>
</comment>
<keyword evidence="6" id="KW-1185">Reference proteome</keyword>
<dbReference type="PROSITE" id="PS50817">
    <property type="entry name" value="INTEIN_N_TER"/>
    <property type="match status" value="1"/>
</dbReference>
<sequence>MADLVLDWSLFGTYNSALTGASTADTGGVAVSVNYTGIYDGAEAFIMNLDGYVAEDDPFNPNSHLKLLGNGGDEQGTSATSTVELSFASTDERFGDTVQNVSFRLNDIDAGTDPFNEGGTHLDGIEIVAFDADGNEVAVTLTPGAAVDSAGGVLSGDGGPFTPTDAEASALVEIAGPVARLEIRYTNGGDDEQRAFISDVHFSTVDTVVDPTRDGIVWGTDDDDLIDLGYDGDNDGDFVDAGDNIFPENGPEDDIIRAGDGDDTVYAGEGDDDITGGDGADSIFGEDGSDLIVSGPDALDGALPDLGYPGLYPADEDPENDRDFVDGGNGADTIRTGDDADTILGGEGADLIDGGIDADEIDGGLGRDTIVGGEGSDTIYGGSGHDLIYGGLTPDVPDAVNIPDDRDLVPENGQDLIFAGSGNDTVFGADDDDTIYGGSGNDLLDGQIDEDEIYGGGGNDTLRGGDGNDTLTGGNGDDSISGGADRDLIIGANAGDVIEGGSAGDDFDTLDLSDVGRFRLTDVVTDSDGNGFDGTVEFLDSDGDVTGTASFTNIEDIVPCFTPGSLIATPQGQRRVEDLQEGDKVITRDNGIQEIRWVGHKRMNGIDLARQPQLQPVLIRKGSLGNDLPERDIMVSPNHRVLVTNEKVSLYFNETEVLASAKHLVGLDGIHKVNVVGTTYIHFMFDRHEVVLSDGAWSESFHPGDYTLKGIGRDQREEILTLFPELKEQKGLDSYHAARRSLKKHEAQILTLKR</sequence>
<dbReference type="GO" id="GO:0016539">
    <property type="term" value="P:intein-mediated protein splicing"/>
    <property type="evidence" value="ECO:0007669"/>
    <property type="project" value="InterPro"/>
</dbReference>
<dbReference type="SMART" id="SM00306">
    <property type="entry name" value="HintN"/>
    <property type="match status" value="1"/>
</dbReference>
<dbReference type="SUPFAM" id="SSF51120">
    <property type="entry name" value="beta-Roll"/>
    <property type="match status" value="3"/>
</dbReference>
<organism evidence="5 6">
    <name type="scientific">Thalassovita mediterranea</name>
    <dbReference type="NCBI Taxonomy" id="340021"/>
    <lineage>
        <taxon>Bacteria</taxon>
        <taxon>Pseudomonadati</taxon>
        <taxon>Pseudomonadota</taxon>
        <taxon>Alphaproteobacteria</taxon>
        <taxon>Rhodobacterales</taxon>
        <taxon>Roseobacteraceae</taxon>
        <taxon>Thalassovita</taxon>
    </lineage>
</organism>
<evidence type="ECO:0000256" key="1">
    <source>
        <dbReference type="ARBA" id="ARBA00004613"/>
    </source>
</evidence>
<dbReference type="EMBL" id="CYSF01000005">
    <property type="protein sequence ID" value="CUH83470.1"/>
    <property type="molecule type" value="Genomic_DNA"/>
</dbReference>
<dbReference type="Pfam" id="PF00353">
    <property type="entry name" value="HemolysinCabind"/>
    <property type="match status" value="5"/>
</dbReference>
<dbReference type="PANTHER" id="PTHR38340">
    <property type="entry name" value="S-LAYER PROTEIN"/>
    <property type="match status" value="1"/>
</dbReference>
<feature type="domain" description="Hint" evidence="4">
    <location>
        <begin position="558"/>
        <end position="674"/>
    </location>
</feature>
<dbReference type="InterPro" id="IPR011049">
    <property type="entry name" value="Serralysin-like_metalloprot_C"/>
</dbReference>
<evidence type="ECO:0000256" key="2">
    <source>
        <dbReference type="ARBA" id="ARBA00022525"/>
    </source>
</evidence>
<feature type="region of interest" description="Disordered" evidence="3">
    <location>
        <begin position="452"/>
        <end position="479"/>
    </location>
</feature>
<dbReference type="InterPro" id="IPR028992">
    <property type="entry name" value="Hedgehog/Intein_dom"/>
</dbReference>
<dbReference type="RefSeq" id="WP_231725019.1">
    <property type="nucleotide sequence ID" value="NZ_CYSF01000005.1"/>
</dbReference>
<reference evidence="5 6" key="1">
    <citation type="submission" date="2015-09" db="EMBL/GenBank/DDBJ databases">
        <authorList>
            <consortium name="Swine Surveillance"/>
        </authorList>
    </citation>
    <scope>NUCLEOTIDE SEQUENCE [LARGE SCALE GENOMIC DNA]</scope>
    <source>
        <strain evidence="5 6">CECT 8383</strain>
    </source>
</reference>
<dbReference type="PRINTS" id="PR00313">
    <property type="entry name" value="CABNDNGRPT"/>
</dbReference>
<dbReference type="Gene3D" id="2.170.16.10">
    <property type="entry name" value="Hedgehog/Intein (Hint) domain"/>
    <property type="match status" value="1"/>
</dbReference>
<evidence type="ECO:0000313" key="6">
    <source>
        <dbReference type="Proteomes" id="UP000051681"/>
    </source>
</evidence>
<dbReference type="InterPro" id="IPR018511">
    <property type="entry name" value="Hemolysin-typ_Ca-bd_CS"/>
</dbReference>
<dbReference type="Pfam" id="PF13403">
    <property type="entry name" value="Hint_2"/>
    <property type="match status" value="1"/>
</dbReference>
<accession>A0A0P1GMP2</accession>
<evidence type="ECO:0000259" key="4">
    <source>
        <dbReference type="SMART" id="SM00306"/>
    </source>
</evidence>
<name>A0A0P1GMP2_9RHOB</name>
<proteinExistence type="predicted"/>
<protein>
    <submittedName>
        <fullName evidence="5">Cyclolysin</fullName>
    </submittedName>
</protein>